<dbReference type="AlphaFoldDB" id="A0A250IMY7"/>
<evidence type="ECO:0000313" key="3">
    <source>
        <dbReference type="EMBL" id="ATB32561.1"/>
    </source>
</evidence>
<dbReference type="EMBL" id="CP022163">
    <property type="protein sequence ID" value="ATB32561.1"/>
    <property type="molecule type" value="Genomic_DNA"/>
</dbReference>
<evidence type="ECO:0000313" key="4">
    <source>
        <dbReference type="Proteomes" id="UP000217289"/>
    </source>
</evidence>
<gene>
    <name evidence="3" type="ORF">MEBOL_006049</name>
</gene>
<sequence length="559" mass="59891">MDGRLTGSSTRFRRLPPSVRLAAAERSPEAGAEAKVKTLTAVSEHTGATTEEWVTEGCVEERSVGSEGTRSRSRRHAQRVGDVDEAEDWDGEGAGGPDGVGDGRPYQVPFSVDYFQGFLVQAGVPSTAMPGDGRTLSPRRALELLPHLLSTPVTLSNFGPRRMAAHLLLEVATGGVPVSRDELHARMRRFSRLLVVRPDGYLVKPTTGAAVQKAGEVALADDGTLRAGRFEVGPFYAVVGGRLFPVDDTLNVPHEARPSGIYEPDDGVVLPVAEGAVLAVVDMVEGLYRLVFHTGETLEGLAQLPGAVRAMYENAPRLWEEFRQKPYAERVRTVSRLATGAVLMVGSSGAGAAKAASWGGRLGRMSVPLLSLSGDGLLAVRLVAVPVGGAVAVAGSALIATYVLHMANVGAQGSGGGGWPPVGGPGQWVEDTSSMSEQARAYQAQVTGAPKRWAYRVCRGTDCVDYDGFDPKTGSLLEAKALGYDKWFDQELKTRFKYEGADSMIKQARRHTGLAGVFRVRWHVAEPRMVAVLKKLFKENNIEGIEIVHTPLLPEGRHL</sequence>
<dbReference type="Pfam" id="PF15648">
    <property type="entry name" value="Tox-REase-5"/>
    <property type="match status" value="1"/>
</dbReference>
<organism evidence="3 4">
    <name type="scientific">Melittangium boletus DSM 14713</name>
    <dbReference type="NCBI Taxonomy" id="1294270"/>
    <lineage>
        <taxon>Bacteria</taxon>
        <taxon>Pseudomonadati</taxon>
        <taxon>Myxococcota</taxon>
        <taxon>Myxococcia</taxon>
        <taxon>Myxococcales</taxon>
        <taxon>Cystobacterineae</taxon>
        <taxon>Archangiaceae</taxon>
        <taxon>Melittangium</taxon>
    </lineage>
</organism>
<dbReference type="KEGG" id="mbd:MEBOL_006049"/>
<reference evidence="3 4" key="1">
    <citation type="submission" date="2017-06" db="EMBL/GenBank/DDBJ databases">
        <authorList>
            <person name="Kim H.J."/>
            <person name="Triplett B.A."/>
        </authorList>
    </citation>
    <scope>NUCLEOTIDE SEQUENCE [LARGE SCALE GENOMIC DNA]</scope>
    <source>
        <strain evidence="3 4">DSM 14713</strain>
    </source>
</reference>
<name>A0A250IMY7_9BACT</name>
<protein>
    <recommendedName>
        <fullName evidence="2">Tox-REase-5 domain-containing protein</fullName>
    </recommendedName>
</protein>
<feature type="compositionally biased region" description="Gly residues" evidence="1">
    <location>
        <begin position="92"/>
        <end position="102"/>
    </location>
</feature>
<evidence type="ECO:0000259" key="2">
    <source>
        <dbReference type="Pfam" id="PF15648"/>
    </source>
</evidence>
<feature type="compositionally biased region" description="Polar residues" evidence="1">
    <location>
        <begin position="1"/>
        <end position="10"/>
    </location>
</feature>
<dbReference type="Proteomes" id="UP000217289">
    <property type="component" value="Chromosome"/>
</dbReference>
<keyword evidence="4" id="KW-1185">Reference proteome</keyword>
<feature type="compositionally biased region" description="Polar residues" evidence="1">
    <location>
        <begin position="40"/>
        <end position="49"/>
    </location>
</feature>
<accession>A0A250IMY7</accession>
<feature type="domain" description="Tox-REase-5" evidence="2">
    <location>
        <begin position="440"/>
        <end position="527"/>
    </location>
</feature>
<dbReference type="InterPro" id="IPR028904">
    <property type="entry name" value="Tox-REase-5_dom"/>
</dbReference>
<feature type="region of interest" description="Disordered" evidence="1">
    <location>
        <begin position="1"/>
        <end position="103"/>
    </location>
</feature>
<feature type="compositionally biased region" description="Basic and acidic residues" evidence="1">
    <location>
        <begin position="26"/>
        <end position="36"/>
    </location>
</feature>
<proteinExistence type="predicted"/>
<evidence type="ECO:0000256" key="1">
    <source>
        <dbReference type="SAM" id="MobiDB-lite"/>
    </source>
</evidence>